<evidence type="ECO:0000313" key="3">
    <source>
        <dbReference type="EMBL" id="OIN97789.1"/>
    </source>
</evidence>
<reference evidence="3 4" key="1">
    <citation type="journal article" date="2016" name="Environ. Microbiol.">
        <title>Genomic resolution of a cold subsurface aquifer community provides metabolic insights for novel microbes adapted to high CO concentrations.</title>
        <authorList>
            <person name="Probst A.J."/>
            <person name="Castelle C.J."/>
            <person name="Singh A."/>
            <person name="Brown C.T."/>
            <person name="Anantharaman K."/>
            <person name="Sharon I."/>
            <person name="Hug L.A."/>
            <person name="Burstein D."/>
            <person name="Emerson J.B."/>
            <person name="Thomas B.C."/>
            <person name="Banfield J.F."/>
        </authorList>
    </citation>
    <scope>NUCLEOTIDE SEQUENCE [LARGE SCALE GENOMIC DNA]</scope>
    <source>
        <strain evidence="3">CG1_02_38_46</strain>
    </source>
</reference>
<name>A0A1J4SHP0_9BACT</name>
<evidence type="ECO:0000259" key="2">
    <source>
        <dbReference type="Pfam" id="PF13485"/>
    </source>
</evidence>
<dbReference type="AlphaFoldDB" id="A0A1J4SHP0"/>
<evidence type="ECO:0000313" key="4">
    <source>
        <dbReference type="Proteomes" id="UP000182278"/>
    </source>
</evidence>
<proteinExistence type="inferred from homology"/>
<dbReference type="Gene3D" id="2.120.10.30">
    <property type="entry name" value="TolB, C-terminal domain"/>
    <property type="match status" value="2"/>
</dbReference>
<dbReference type="Proteomes" id="UP000182278">
    <property type="component" value="Unassembled WGS sequence"/>
</dbReference>
<feature type="domain" description="Peptidase MA-like" evidence="2">
    <location>
        <begin position="119"/>
        <end position="274"/>
    </location>
</feature>
<protein>
    <recommendedName>
        <fullName evidence="2">Peptidase MA-like domain-containing protein</fullName>
    </recommendedName>
</protein>
<dbReference type="Pfam" id="PF07676">
    <property type="entry name" value="PD40"/>
    <property type="match status" value="3"/>
</dbReference>
<dbReference type="InterPro" id="IPR011042">
    <property type="entry name" value="6-blade_b-propeller_TolB-like"/>
</dbReference>
<dbReference type="InterPro" id="IPR039568">
    <property type="entry name" value="Peptidase_MA-like_dom"/>
</dbReference>
<dbReference type="Gene3D" id="2.40.160.50">
    <property type="entry name" value="membrane protein fhac: a member of the omp85/tpsb transporter family"/>
    <property type="match status" value="1"/>
</dbReference>
<organism evidence="3 4">
    <name type="scientific">Candidatus Desantisbacteria bacterium CG1_02_38_46</name>
    <dbReference type="NCBI Taxonomy" id="1817893"/>
    <lineage>
        <taxon>Bacteria</taxon>
        <taxon>Candidatus Desantisiibacteriota</taxon>
    </lineage>
</organism>
<evidence type="ECO:0000256" key="1">
    <source>
        <dbReference type="ARBA" id="ARBA00009820"/>
    </source>
</evidence>
<dbReference type="Pfam" id="PF13485">
    <property type="entry name" value="Peptidase_MA_2"/>
    <property type="match status" value="1"/>
</dbReference>
<dbReference type="PANTHER" id="PTHR36842">
    <property type="entry name" value="PROTEIN TOLB HOMOLOG"/>
    <property type="match status" value="1"/>
</dbReference>
<dbReference type="SUPFAM" id="SSF69304">
    <property type="entry name" value="Tricorn protease N-terminal domain"/>
    <property type="match status" value="1"/>
</dbReference>
<dbReference type="STRING" id="1817893.AUJ66_02205"/>
<comment type="caution">
    <text evidence="3">The sequence shown here is derived from an EMBL/GenBank/DDBJ whole genome shotgun (WGS) entry which is preliminary data.</text>
</comment>
<gene>
    <name evidence="3" type="ORF">AUJ66_02205</name>
</gene>
<comment type="similarity">
    <text evidence="1">Belongs to the TolB family.</text>
</comment>
<dbReference type="EMBL" id="MNUO01000034">
    <property type="protein sequence ID" value="OIN97789.1"/>
    <property type="molecule type" value="Genomic_DNA"/>
</dbReference>
<dbReference type="InterPro" id="IPR011659">
    <property type="entry name" value="WD40"/>
</dbReference>
<accession>A0A1J4SHP0</accession>
<sequence>MLRSDPMKLKTVLILLLVVKCVGLAPLLAQTGMFNHPEVNWQIIETEHFKIFADKGLIDVARDVAQIAEEIFHPVTEDLGYVPNFKVPLVLIDFDEEFNGSAEPLFGKMVIYCSSGTKVTSGNLSWLRRVIAHEFSHIITFGAIGAFDAFTQRYQALGALQIIPIWFLEGIAQYVAETWDTHRDMLLRMVTLEGNLLPLSKMEGFAGTDIRESRLIYEQGHSLVRYIANNYGSDKIKEILAELKKAPFSLSVAIKKVLREELNVIHEKWLSFIKEKYTGVKKETQPYYNFALRLTNMGGWVWHPVFSPQGNRVLFASSYNYDYATCDLYMGELKDNRLVNVKKITDRAGFFHSFSTDGSRILFSKIDYRKNGSLNEDIYIISPTGHNRRRLTYNERAKHPSFSTDGKKIAYVVNKFGVTDIWIMDADGKNKVNLTKGKNYGQNDSPRWSRDGRFIAFSHFSDEKRDIAIFDLESKNFHKLTDDEFDDRTPVFMPDGKGILFTSDRIRGIPNLFLMKINKDDSGVLSPTEIFQLTDIVGGVFEPEIDTAGNRILFSGFGAKGFDLYLCELDRLSPVSLECKNQGSESITQITTVETEVISQPYSYFDTPPTFNSRETRFLSEAKGSYCDTPPTFNSRETRFLSEAKGSYCDTPPTFNSRETRFLSEAKGSYNSFLGIRPIFLLPAITISNYGLWGTIGMYFLDPLDKHTISGYAYFDGFNSVFSWSYTNRQLYPTIIFSGYQNPYYYTGARIYRRYRANNIEVKFPLSGHFSLSGLALFQTSEDALFDTNGYKLGQVDKNENNLGIACSYLTYRERVDSDFNPAGGRYINLSYLWSNPAIGSNYDYHLYKIDWREYIDIWRRGAHTLAVRFYGRAIETNQGHTISLPWDDNTLRGIPWGALRGNRTVASSIEYRFPLFKDLGFNFLGLYFDRFYIVPFVDYGGAWYGNEIMSGKFRSTFGAEARFRFWIMSRYPMILRLGLLQEIEPNNQAGWLFSIQPTF</sequence>